<accession>A0A158FQL4</accession>
<reference evidence="2" key="1">
    <citation type="submission" date="2016-01" db="EMBL/GenBank/DDBJ databases">
        <authorList>
            <person name="Peeters C."/>
        </authorList>
    </citation>
    <scope>NUCLEOTIDE SEQUENCE [LARGE SCALE GENOMIC DNA]</scope>
    <source>
        <strain evidence="2">LMG 22940</strain>
    </source>
</reference>
<dbReference type="Proteomes" id="UP000054770">
    <property type="component" value="Unassembled WGS sequence"/>
</dbReference>
<dbReference type="AlphaFoldDB" id="A0A158FQL4"/>
<gene>
    <name evidence="2" type="ORF">AWB68_00875</name>
</gene>
<proteinExistence type="predicted"/>
<dbReference type="EMBL" id="FCON02000006">
    <property type="protein sequence ID" value="SAL22092.1"/>
    <property type="molecule type" value="Genomic_DNA"/>
</dbReference>
<keyword evidence="3" id="KW-1185">Reference proteome</keyword>
<feature type="region of interest" description="Disordered" evidence="1">
    <location>
        <begin position="1"/>
        <end position="21"/>
    </location>
</feature>
<organism evidence="2 3">
    <name type="scientific">Caballeronia choica</name>
    <dbReference type="NCBI Taxonomy" id="326476"/>
    <lineage>
        <taxon>Bacteria</taxon>
        <taxon>Pseudomonadati</taxon>
        <taxon>Pseudomonadota</taxon>
        <taxon>Betaproteobacteria</taxon>
        <taxon>Burkholderiales</taxon>
        <taxon>Burkholderiaceae</taxon>
        <taxon>Caballeronia</taxon>
    </lineage>
</organism>
<evidence type="ECO:0000313" key="2">
    <source>
        <dbReference type="EMBL" id="SAL22092.1"/>
    </source>
</evidence>
<sequence>MAGTWHNKGSTGPPARHHGLDTYRAGQRRSSVCNDATLNVIVKGTRSTSTDVPARAGKPARCHRGAERRKLRLNFPVAAPLPVQHGYRSTTFDQSATGELVTLWLGQTIYRSANAKTSQRCSPASPSLKDPLRKFSMTRLLRITDLYLPRDCRESLAPTMSISRTTRVRPCGHCDIDSSQHHADDRTWARPRTAPSFFPAFP</sequence>
<evidence type="ECO:0000313" key="3">
    <source>
        <dbReference type="Proteomes" id="UP000054770"/>
    </source>
</evidence>
<evidence type="ECO:0000256" key="1">
    <source>
        <dbReference type="SAM" id="MobiDB-lite"/>
    </source>
</evidence>
<protein>
    <submittedName>
        <fullName evidence="2">Uncharacterized protein</fullName>
    </submittedName>
</protein>
<name>A0A158FQL4_9BURK</name>
<comment type="caution">
    <text evidence="2">The sequence shown here is derived from an EMBL/GenBank/DDBJ whole genome shotgun (WGS) entry which is preliminary data.</text>
</comment>